<dbReference type="SUPFAM" id="SSF63862">
    <property type="entry name" value="Thiamin pyrophosphokinase, substrate-binding domain"/>
    <property type="match status" value="1"/>
</dbReference>
<dbReference type="GO" id="GO:0005524">
    <property type="term" value="F:ATP binding"/>
    <property type="evidence" value="ECO:0007669"/>
    <property type="project" value="UniProtKB-KW"/>
</dbReference>
<accession>A0AAW1N7Q5</accession>
<reference evidence="6 7" key="1">
    <citation type="journal article" date="2024" name="BMC Genomics">
        <title>De novo assembly and annotation of Popillia japonica's genome with initial clues to its potential as an invasive pest.</title>
        <authorList>
            <person name="Cucini C."/>
            <person name="Boschi S."/>
            <person name="Funari R."/>
            <person name="Cardaioli E."/>
            <person name="Iannotti N."/>
            <person name="Marturano G."/>
            <person name="Paoli F."/>
            <person name="Bruttini M."/>
            <person name="Carapelli A."/>
            <person name="Frati F."/>
            <person name="Nardi F."/>
        </authorList>
    </citation>
    <scope>NUCLEOTIDE SEQUENCE [LARGE SCALE GENOMIC DNA]</scope>
    <source>
        <strain evidence="6">DMR45628</strain>
    </source>
</reference>
<evidence type="ECO:0000256" key="4">
    <source>
        <dbReference type="ARBA" id="ARBA00022840"/>
    </source>
</evidence>
<evidence type="ECO:0000313" key="6">
    <source>
        <dbReference type="EMBL" id="KAK9755035.1"/>
    </source>
</evidence>
<dbReference type="GO" id="GO:0016301">
    <property type="term" value="F:kinase activity"/>
    <property type="evidence" value="ECO:0007669"/>
    <property type="project" value="UniProtKB-KW"/>
</dbReference>
<dbReference type="Proteomes" id="UP001458880">
    <property type="component" value="Unassembled WGS sequence"/>
</dbReference>
<dbReference type="GO" id="GO:0009229">
    <property type="term" value="P:thiamine diphosphate biosynthetic process"/>
    <property type="evidence" value="ECO:0007669"/>
    <property type="project" value="InterPro"/>
</dbReference>
<proteinExistence type="predicted"/>
<evidence type="ECO:0000256" key="2">
    <source>
        <dbReference type="ARBA" id="ARBA00022741"/>
    </source>
</evidence>
<dbReference type="EMBL" id="JASPKY010000004">
    <property type="protein sequence ID" value="KAK9755035.1"/>
    <property type="molecule type" value="Genomic_DNA"/>
</dbReference>
<dbReference type="Pfam" id="PF04263">
    <property type="entry name" value="TPK_catalytic"/>
    <property type="match status" value="1"/>
</dbReference>
<dbReference type="InterPro" id="IPR036759">
    <property type="entry name" value="TPK_catalytic_sf"/>
</dbReference>
<keyword evidence="7" id="KW-1185">Reference proteome</keyword>
<evidence type="ECO:0000256" key="3">
    <source>
        <dbReference type="ARBA" id="ARBA00022777"/>
    </source>
</evidence>
<dbReference type="Gene3D" id="2.60.120.320">
    <property type="entry name" value="Thiamin pyrophosphokinase, thiamin-binding domain"/>
    <property type="match status" value="1"/>
</dbReference>
<dbReference type="CDD" id="cd07995">
    <property type="entry name" value="TPK"/>
    <property type="match status" value="1"/>
</dbReference>
<evidence type="ECO:0000259" key="5">
    <source>
        <dbReference type="SMART" id="SM00983"/>
    </source>
</evidence>
<dbReference type="InterPro" id="IPR007371">
    <property type="entry name" value="TPK_catalytic"/>
</dbReference>
<keyword evidence="1" id="KW-0808">Transferase</keyword>
<name>A0AAW1N7Q5_POPJA</name>
<dbReference type="FunFam" id="2.60.120.320:FF:000001">
    <property type="entry name" value="Thiamine pyrophosphokinase"/>
    <property type="match status" value="1"/>
</dbReference>
<dbReference type="InterPro" id="IPR007373">
    <property type="entry name" value="Thiamin_PyroPKinase_B1-bd"/>
</dbReference>
<gene>
    <name evidence="6" type="ORF">QE152_g830</name>
</gene>
<comment type="caution">
    <text evidence="6">The sequence shown here is derived from an EMBL/GenBank/DDBJ whole genome shotgun (WGS) entry which is preliminary data.</text>
</comment>
<feature type="domain" description="Thiamin pyrophosphokinase thiamin-binding" evidence="5">
    <location>
        <begin position="183"/>
        <end position="251"/>
    </location>
</feature>
<dbReference type="Gene3D" id="3.40.50.10240">
    <property type="entry name" value="Thiamin pyrophosphokinase, catalytic domain"/>
    <property type="match status" value="1"/>
</dbReference>
<evidence type="ECO:0000313" key="7">
    <source>
        <dbReference type="Proteomes" id="UP001458880"/>
    </source>
</evidence>
<dbReference type="InterPro" id="IPR036371">
    <property type="entry name" value="TPK_B1-bd_sf"/>
</dbReference>
<dbReference type="GO" id="GO:0006772">
    <property type="term" value="P:thiamine metabolic process"/>
    <property type="evidence" value="ECO:0007669"/>
    <property type="project" value="InterPro"/>
</dbReference>
<dbReference type="GO" id="GO:0030975">
    <property type="term" value="F:thiamine binding"/>
    <property type="evidence" value="ECO:0007669"/>
    <property type="project" value="InterPro"/>
</dbReference>
<evidence type="ECO:0000256" key="1">
    <source>
        <dbReference type="ARBA" id="ARBA00022679"/>
    </source>
</evidence>
<dbReference type="Pfam" id="PF04265">
    <property type="entry name" value="TPK_B1_binding"/>
    <property type="match status" value="1"/>
</dbReference>
<dbReference type="PANTHER" id="PTHR13622:SF8">
    <property type="entry name" value="THIAMIN PYROPHOSPHOKINASE 1"/>
    <property type="match status" value="1"/>
</dbReference>
<keyword evidence="2" id="KW-0547">Nucleotide-binding</keyword>
<keyword evidence="4" id="KW-0067">ATP-binding</keyword>
<dbReference type="SUPFAM" id="SSF63999">
    <property type="entry name" value="Thiamin pyrophosphokinase, catalytic domain"/>
    <property type="match status" value="1"/>
</dbReference>
<dbReference type="NCBIfam" id="TIGR01378">
    <property type="entry name" value="thi_PPkinase"/>
    <property type="match status" value="1"/>
</dbReference>
<dbReference type="SMART" id="SM00983">
    <property type="entry name" value="TPK_B1_binding"/>
    <property type="match status" value="1"/>
</dbReference>
<dbReference type="PANTHER" id="PTHR13622">
    <property type="entry name" value="THIAMIN PYROPHOSPHOKINASE"/>
    <property type="match status" value="1"/>
</dbReference>
<sequence length="264" mass="29656">MMTVSKTWDPCAILQANGVGYNYAILVLNRQITDAISKCKLLNLWQNAAVRVTVDGGTDHWLLWLEENNISKDLIKQPDLVTGDMDSIEPETLEYCKKIKTCTVIVTEDQMETDYTKALKELQKYIKYHNMQITCVITLSEDSGRFDQIIGNVNSLFKAANFLPNVDIFFLTKESLSWLLWTGSHKILVPTTALEYSKWCSLIPFGSKAIVTTTGLKWDMSNSLLAYGQLISTSNAFSNSPEITVTTDSPLVWSMGVNTKVFPC</sequence>
<protein>
    <submittedName>
        <fullName evidence="6">Thiamine pyrophosphokinase, catalytic domain</fullName>
    </submittedName>
</protein>
<dbReference type="AlphaFoldDB" id="A0AAW1N7Q5"/>
<organism evidence="6 7">
    <name type="scientific">Popillia japonica</name>
    <name type="common">Japanese beetle</name>
    <dbReference type="NCBI Taxonomy" id="7064"/>
    <lineage>
        <taxon>Eukaryota</taxon>
        <taxon>Metazoa</taxon>
        <taxon>Ecdysozoa</taxon>
        <taxon>Arthropoda</taxon>
        <taxon>Hexapoda</taxon>
        <taxon>Insecta</taxon>
        <taxon>Pterygota</taxon>
        <taxon>Neoptera</taxon>
        <taxon>Endopterygota</taxon>
        <taxon>Coleoptera</taxon>
        <taxon>Polyphaga</taxon>
        <taxon>Scarabaeiformia</taxon>
        <taxon>Scarabaeidae</taxon>
        <taxon>Rutelinae</taxon>
        <taxon>Popillia</taxon>
    </lineage>
</organism>
<dbReference type="GO" id="GO:0004788">
    <property type="term" value="F:thiamine diphosphokinase activity"/>
    <property type="evidence" value="ECO:0007669"/>
    <property type="project" value="InterPro"/>
</dbReference>
<dbReference type="InterPro" id="IPR006282">
    <property type="entry name" value="Thi_PPkinase"/>
</dbReference>
<keyword evidence="3" id="KW-0418">Kinase</keyword>